<reference evidence="1 2" key="1">
    <citation type="journal article" date="2019" name="Nat. Ecol. Evol.">
        <title>Megaphylogeny resolves global patterns of mushroom evolution.</title>
        <authorList>
            <person name="Varga T."/>
            <person name="Krizsan K."/>
            <person name="Foldi C."/>
            <person name="Dima B."/>
            <person name="Sanchez-Garcia M."/>
            <person name="Sanchez-Ramirez S."/>
            <person name="Szollosi G.J."/>
            <person name="Szarkandi J.G."/>
            <person name="Papp V."/>
            <person name="Albert L."/>
            <person name="Andreopoulos W."/>
            <person name="Angelini C."/>
            <person name="Antonin V."/>
            <person name="Barry K.W."/>
            <person name="Bougher N.L."/>
            <person name="Buchanan P."/>
            <person name="Buyck B."/>
            <person name="Bense V."/>
            <person name="Catcheside P."/>
            <person name="Chovatia M."/>
            <person name="Cooper J."/>
            <person name="Damon W."/>
            <person name="Desjardin D."/>
            <person name="Finy P."/>
            <person name="Geml J."/>
            <person name="Haridas S."/>
            <person name="Hughes K."/>
            <person name="Justo A."/>
            <person name="Karasinski D."/>
            <person name="Kautmanova I."/>
            <person name="Kiss B."/>
            <person name="Kocsube S."/>
            <person name="Kotiranta H."/>
            <person name="LaButti K.M."/>
            <person name="Lechner B.E."/>
            <person name="Liimatainen K."/>
            <person name="Lipzen A."/>
            <person name="Lukacs Z."/>
            <person name="Mihaltcheva S."/>
            <person name="Morgado L.N."/>
            <person name="Niskanen T."/>
            <person name="Noordeloos M.E."/>
            <person name="Ohm R.A."/>
            <person name="Ortiz-Santana B."/>
            <person name="Ovrebo C."/>
            <person name="Racz N."/>
            <person name="Riley R."/>
            <person name="Savchenko A."/>
            <person name="Shiryaev A."/>
            <person name="Soop K."/>
            <person name="Spirin V."/>
            <person name="Szebenyi C."/>
            <person name="Tomsovsky M."/>
            <person name="Tulloss R.E."/>
            <person name="Uehling J."/>
            <person name="Grigoriev I.V."/>
            <person name="Vagvolgyi C."/>
            <person name="Papp T."/>
            <person name="Martin F.M."/>
            <person name="Miettinen O."/>
            <person name="Hibbett D.S."/>
            <person name="Nagy L.G."/>
        </authorList>
    </citation>
    <scope>NUCLEOTIDE SEQUENCE [LARGE SCALE GENOMIC DNA]</scope>
    <source>
        <strain evidence="1 2">NL-1719</strain>
    </source>
</reference>
<gene>
    <name evidence="1" type="ORF">BDN72DRAFT_894944</name>
</gene>
<evidence type="ECO:0000313" key="2">
    <source>
        <dbReference type="Proteomes" id="UP000308600"/>
    </source>
</evidence>
<keyword evidence="2" id="KW-1185">Reference proteome</keyword>
<proteinExistence type="predicted"/>
<dbReference type="Proteomes" id="UP000308600">
    <property type="component" value="Unassembled WGS sequence"/>
</dbReference>
<name>A0ACD3B3R4_9AGAR</name>
<dbReference type="EMBL" id="ML208287">
    <property type="protein sequence ID" value="TFK72274.1"/>
    <property type="molecule type" value="Genomic_DNA"/>
</dbReference>
<sequence length="524" mass="58694">MDSPTPNPQLWPPFRPVHTLSYEEIQQERIQIGIRIPELELYIHQLKQRHNTLSPISKLSPDVLLCVFEHLQSPFLHDTSGDAEHEPPTYPFILQTPLNPGPHKPEMQLDWVRAMTHVCSTWRALALETPTLWTRLRFKCEPLLDEMCRLSRAIPVSLICDTKETYRHGHPFLSEFLLEVGDRVKHLEIAVPTVYIDQITTISDGLKSLSTSILEAFFCKTGGPDRGVDLPLGFLRNSSNNLRYLTLDGCNFQNEGLAHSIDPINLPSLLELTIANDAGQCAEALRRVIVPDSCVVSIATYDKADFGALNDALRVFWQLRWREGRPLKSVSIVRPSKPLHSTKICLGDDTKPLSKSFVLLLCGISPTDHRTTDVIHGFVSSLPGKDVSHLSVGIEINPRIWSSLSSSCPGVRSLEVRNKNLYGFLHALGHRNSSKRVDGSGSMEGPITVETFLSLETLTLDGFKLDVIHGRETLLEWIRNRVSWCIPLKGLNLLSCVATPDEFIENLRQLVEVVHSDLAVGSSQ</sequence>
<protein>
    <submittedName>
        <fullName evidence="1">Uncharacterized protein</fullName>
    </submittedName>
</protein>
<organism evidence="1 2">
    <name type="scientific">Pluteus cervinus</name>
    <dbReference type="NCBI Taxonomy" id="181527"/>
    <lineage>
        <taxon>Eukaryota</taxon>
        <taxon>Fungi</taxon>
        <taxon>Dikarya</taxon>
        <taxon>Basidiomycota</taxon>
        <taxon>Agaricomycotina</taxon>
        <taxon>Agaricomycetes</taxon>
        <taxon>Agaricomycetidae</taxon>
        <taxon>Agaricales</taxon>
        <taxon>Pluteineae</taxon>
        <taxon>Pluteaceae</taxon>
        <taxon>Pluteus</taxon>
    </lineage>
</organism>
<evidence type="ECO:0000313" key="1">
    <source>
        <dbReference type="EMBL" id="TFK72274.1"/>
    </source>
</evidence>
<accession>A0ACD3B3R4</accession>